<dbReference type="RefSeq" id="WP_074200729.1">
    <property type="nucleotide sequence ID" value="NZ_FSRE01000001.1"/>
</dbReference>
<dbReference type="PANTHER" id="PTHR38767:SF1">
    <property type="entry name" value="DNA POLYMERASE III SUBUNIT CHI"/>
    <property type="match status" value="1"/>
</dbReference>
<dbReference type="Pfam" id="PF04364">
    <property type="entry name" value="DNA_pol3_chi"/>
    <property type="match status" value="1"/>
</dbReference>
<dbReference type="SUPFAM" id="SSF102400">
    <property type="entry name" value="DNA polymerase III chi subunit"/>
    <property type="match status" value="1"/>
</dbReference>
<name>A0A1N6DUF1_9GAMM</name>
<dbReference type="GO" id="GO:0003677">
    <property type="term" value="F:DNA binding"/>
    <property type="evidence" value="ECO:0007669"/>
    <property type="project" value="InterPro"/>
</dbReference>
<dbReference type="AlphaFoldDB" id="A0A1N6DUF1"/>
<dbReference type="STRING" id="364032.SAMN05443662_0419"/>
<proteinExistence type="predicted"/>
<evidence type="ECO:0000313" key="2">
    <source>
        <dbReference type="Proteomes" id="UP000198461"/>
    </source>
</evidence>
<dbReference type="EMBL" id="FSRE01000001">
    <property type="protein sequence ID" value="SIN74370.1"/>
    <property type="molecule type" value="Genomic_DNA"/>
</dbReference>
<gene>
    <name evidence="1" type="ORF">SAMN05443662_0419</name>
</gene>
<dbReference type="Gene3D" id="3.40.50.10110">
    <property type="entry name" value="DNA polymerase III subunit chi"/>
    <property type="match status" value="1"/>
</dbReference>
<protein>
    <submittedName>
        <fullName evidence="1">DNA polymerase III, chi subunit</fullName>
    </submittedName>
</protein>
<dbReference type="GO" id="GO:0003887">
    <property type="term" value="F:DNA-directed DNA polymerase activity"/>
    <property type="evidence" value="ECO:0007669"/>
    <property type="project" value="InterPro"/>
</dbReference>
<dbReference type="Proteomes" id="UP000198461">
    <property type="component" value="Unassembled WGS sequence"/>
</dbReference>
<organism evidence="1 2">
    <name type="scientific">Sulfurivirga caldicuralii</name>
    <dbReference type="NCBI Taxonomy" id="364032"/>
    <lineage>
        <taxon>Bacteria</taxon>
        <taxon>Pseudomonadati</taxon>
        <taxon>Pseudomonadota</taxon>
        <taxon>Gammaproteobacteria</taxon>
        <taxon>Thiotrichales</taxon>
        <taxon>Piscirickettsiaceae</taxon>
        <taxon>Sulfurivirga</taxon>
    </lineage>
</organism>
<dbReference type="InterPro" id="IPR036768">
    <property type="entry name" value="PolIII_chi_sf"/>
</dbReference>
<sequence>MPAWLPDANQRGVVFHVLQTQAPRFRLQHLIRLLEALWAAGRQCDLRLPSEQAVHTLDRQLWQYRADAFLPHALGSEAPETPIRLWADASPQQGDILINLHPQLPEHFKGFKLTLELLDQSPELIERGRERYRTFKKAHAVTPEVLKLTEEMLNP</sequence>
<dbReference type="GO" id="GO:0006260">
    <property type="term" value="P:DNA replication"/>
    <property type="evidence" value="ECO:0007669"/>
    <property type="project" value="InterPro"/>
</dbReference>
<keyword evidence="2" id="KW-1185">Reference proteome</keyword>
<evidence type="ECO:0000313" key="1">
    <source>
        <dbReference type="EMBL" id="SIN74370.1"/>
    </source>
</evidence>
<reference evidence="1 2" key="1">
    <citation type="submission" date="2016-11" db="EMBL/GenBank/DDBJ databases">
        <authorList>
            <person name="Jaros S."/>
            <person name="Januszkiewicz K."/>
            <person name="Wedrychowicz H."/>
        </authorList>
    </citation>
    <scope>NUCLEOTIDE SEQUENCE [LARGE SCALE GENOMIC DNA]</scope>
    <source>
        <strain evidence="1 2">DSM 17737</strain>
    </source>
</reference>
<dbReference type="GO" id="GO:0032298">
    <property type="term" value="P:positive regulation of DNA-templated DNA replication initiation"/>
    <property type="evidence" value="ECO:0007669"/>
    <property type="project" value="TreeGrafter"/>
</dbReference>
<dbReference type="PANTHER" id="PTHR38767">
    <property type="entry name" value="DNA POLYMERASE III SUBUNIT CHI"/>
    <property type="match status" value="1"/>
</dbReference>
<dbReference type="OrthoDB" id="5297568at2"/>
<dbReference type="InterPro" id="IPR007459">
    <property type="entry name" value="DNA_pol3_chi"/>
</dbReference>
<accession>A0A1N6DUF1</accession>